<dbReference type="FunFam" id="1.10.1410.40:FF:000001">
    <property type="entry name" value="interleukin enhancer-binding factor 3 isoform X1"/>
    <property type="match status" value="1"/>
</dbReference>
<reference evidence="9" key="1">
    <citation type="submission" date="2020-10" db="EMBL/GenBank/DDBJ databases">
        <title>Feather gene expression reveals the developmental basis of iridescence in African starlings.</title>
        <authorList>
            <person name="Rubenstein D.R."/>
        </authorList>
    </citation>
    <scope>NUCLEOTIDE SEQUENCE</scope>
    <source>
        <strain evidence="9">SS15</strain>
        <tissue evidence="9">Liver</tissue>
    </source>
</reference>
<dbReference type="GO" id="GO:0005737">
    <property type="term" value="C:cytoplasm"/>
    <property type="evidence" value="ECO:0007669"/>
    <property type="project" value="UniProtKB-SubCell"/>
</dbReference>
<dbReference type="FunFam" id="3.30.460.10:FF:000003">
    <property type="entry name" value="interleukin enhancer-binding factor 3 isoform X2"/>
    <property type="match status" value="1"/>
</dbReference>
<dbReference type="PANTHER" id="PTHR45762:SF1">
    <property type="entry name" value="SPERMATID PERINUCLEAR RNA-BINDING PROTEIN"/>
    <property type="match status" value="1"/>
</dbReference>
<feature type="domain" description="DRBM" evidence="7">
    <location>
        <begin position="533"/>
        <end position="599"/>
    </location>
</feature>
<comment type="caution">
    <text evidence="9">The sequence shown here is derived from an EMBL/GenBank/DDBJ whole genome shotgun (WGS) entry which is preliminary data.</text>
</comment>
<keyword evidence="2" id="KW-0963">Cytoplasm</keyword>
<dbReference type="EMBL" id="JADDUC010000036">
    <property type="protein sequence ID" value="KAG0122356.1"/>
    <property type="molecule type" value="Genomic_DNA"/>
</dbReference>
<reference evidence="10" key="3">
    <citation type="submission" date="2022-01" db="EMBL/GenBank/DDBJ databases">
        <authorList>
            <person name="Rubenstein D.R."/>
        </authorList>
    </citation>
    <scope>NUCLEOTIDE SEQUENCE</scope>
    <source>
        <strain evidence="10">SS15</strain>
        <tissue evidence="10">Liver</tissue>
    </source>
</reference>
<dbReference type="SMART" id="SM00572">
    <property type="entry name" value="DZF"/>
    <property type="match status" value="1"/>
</dbReference>
<dbReference type="EMBL" id="JADDUC020000023">
    <property type="protein sequence ID" value="KAI1232219.1"/>
    <property type="molecule type" value="Genomic_DNA"/>
</dbReference>
<evidence type="ECO:0000259" key="8">
    <source>
        <dbReference type="PROSITE" id="PS51703"/>
    </source>
</evidence>
<dbReference type="CDD" id="cd19897">
    <property type="entry name" value="DSRM_STRBP-like_rpt2"/>
    <property type="match status" value="1"/>
</dbReference>
<dbReference type="GO" id="GO:0003677">
    <property type="term" value="F:DNA binding"/>
    <property type="evidence" value="ECO:0007669"/>
    <property type="project" value="UniProtKB-KW"/>
</dbReference>
<evidence type="ECO:0000259" key="7">
    <source>
        <dbReference type="PROSITE" id="PS50137"/>
    </source>
</evidence>
<evidence type="ECO:0000256" key="2">
    <source>
        <dbReference type="ARBA" id="ARBA00022490"/>
    </source>
</evidence>
<dbReference type="InterPro" id="IPR049402">
    <property type="entry name" value="DZF_dom_C"/>
</dbReference>
<evidence type="ECO:0000256" key="3">
    <source>
        <dbReference type="ARBA" id="ARBA00022737"/>
    </source>
</evidence>
<feature type="domain" description="DZF" evidence="8">
    <location>
        <begin position="36"/>
        <end position="394"/>
    </location>
</feature>
<dbReference type="Pfam" id="PF00035">
    <property type="entry name" value="dsrm"/>
    <property type="match status" value="1"/>
</dbReference>
<keyword evidence="11" id="KW-1185">Reference proteome</keyword>
<evidence type="ECO:0000256" key="4">
    <source>
        <dbReference type="ARBA" id="ARBA00023125"/>
    </source>
</evidence>
<sequence length="788" mass="86084">MVYWAGEESSGQGIGPITGLCQAGTFCYKILKRSIRSFANDDRHVMVKHSTIYPSPEELEAVQNMVSTVECALKHVSDWMDEKNKSAKCEGDVEAKEEAAEGSAKDQGGRTLCGVMRIGLVAKGLLIKDDMDLELVLMCKEKPTKTLLCIVKDNLPAQIQKLTEEKYLVEEHVNEAAIVIHNTKEPKLTLKVILTSPLIRDEAEKKEGVDNVAMKDPPDLLDRQKCLEALASLRHAKWFQARANGLKSCVIVLRILRDLCNRVPTWAPLKGWPLELICEKSIGTCNRPLGAGEALRRVMECLASGILLPGGPGLHDPCEREPTDALSYMTVQQKEAITHSAQHALRLSAFGQIYKVLEMDPLPSNKSFQKYSWSVTDKEGTGSSALKRPFEDSVGDDKDPNKKMKRNLRKIYKTTKKSPKNPLALKNCDCSALEPLCVSQICADADPALFSLNLHIKTSVIQAKRKRVVLQAMGYPTGFDADVECVSSDEKSDTEGKNETTSSISSNNNTGNSTADTSATLEVRTQGPILTASGKNPVMELNEKRRGLKYELISETGGSHDKRFVMEVEVDGQKFRGAGPNKKVAKASAALAALEKLFSGPNAANNKKKKILPQTKGVVNTAVSAAVQAVRGRGRGALTRGAFVGAAAATGYITPGYGAPYGYSTAAPAYVGENHFVHNACLCSCLMLAGSLRSHSKSSLGIIISEVLRRLTALRQQPGNCWSVTAQSELGPLQELPGILWPRGTGEGHPWEWDMGEATQHWGYTDWYWHTPKVLHGENSPRQPLITL</sequence>
<keyword evidence="4" id="KW-0238">DNA-binding</keyword>
<dbReference type="FunFam" id="3.30.160.20:FF:000006">
    <property type="entry name" value="interleukin enhancer-binding factor 3 isoform X2"/>
    <property type="match status" value="1"/>
</dbReference>
<dbReference type="SMART" id="SM00358">
    <property type="entry name" value="DSRM"/>
    <property type="match status" value="1"/>
</dbReference>
<accession>A0A835NU20</accession>
<keyword evidence="5" id="KW-0694">RNA-binding</keyword>
<feature type="compositionally biased region" description="Basic and acidic residues" evidence="6">
    <location>
        <begin position="488"/>
        <end position="498"/>
    </location>
</feature>
<feature type="compositionally biased region" description="Basic and acidic residues" evidence="6">
    <location>
        <begin position="388"/>
        <end position="402"/>
    </location>
</feature>
<dbReference type="Gene3D" id="3.30.460.10">
    <property type="entry name" value="Beta Polymerase, domain 2"/>
    <property type="match status" value="1"/>
</dbReference>
<dbReference type="InterPro" id="IPR006561">
    <property type="entry name" value="DZF_dom"/>
</dbReference>
<gene>
    <name evidence="10" type="ORF">IHE44_0007286</name>
    <name evidence="9" type="ORF">IHE44_008981</name>
</gene>
<dbReference type="OrthoDB" id="8898434at2759"/>
<reference evidence="10 11" key="2">
    <citation type="journal article" date="2021" name="J. Hered.">
        <title>Feather Gene Expression Elucidates the Developmental Basis of Plumage Iridescence in African Starlings.</title>
        <authorList>
            <person name="Rubenstein D.R."/>
            <person name="Corvelo A."/>
            <person name="MacManes M.D."/>
            <person name="Maia R."/>
            <person name="Narzisi G."/>
            <person name="Rousaki A."/>
            <person name="Vandenabeele P."/>
            <person name="Shawkey M.D."/>
            <person name="Solomon J."/>
        </authorList>
    </citation>
    <scope>NUCLEOTIDE SEQUENCE [LARGE SCALE GENOMIC DNA]</scope>
    <source>
        <strain evidence="10">SS15</strain>
    </source>
</reference>
<feature type="compositionally biased region" description="Low complexity" evidence="6">
    <location>
        <begin position="499"/>
        <end position="520"/>
    </location>
</feature>
<evidence type="ECO:0000313" key="9">
    <source>
        <dbReference type="EMBL" id="KAG0122356.1"/>
    </source>
</evidence>
<name>A0A835NU20_9PASS</name>
<dbReference type="Gene3D" id="1.10.1410.40">
    <property type="match status" value="1"/>
</dbReference>
<dbReference type="InterPro" id="IPR014720">
    <property type="entry name" value="dsRBD_dom"/>
</dbReference>
<comment type="subcellular location">
    <subcellularLocation>
        <location evidence="1">Cytoplasm</location>
    </subcellularLocation>
</comment>
<evidence type="ECO:0000256" key="1">
    <source>
        <dbReference type="ARBA" id="ARBA00004496"/>
    </source>
</evidence>
<dbReference type="GO" id="GO:0003725">
    <property type="term" value="F:double-stranded RNA binding"/>
    <property type="evidence" value="ECO:0007669"/>
    <property type="project" value="TreeGrafter"/>
</dbReference>
<evidence type="ECO:0000313" key="10">
    <source>
        <dbReference type="EMBL" id="KAI1232219.1"/>
    </source>
</evidence>
<protein>
    <recommendedName>
        <fullName evidence="12">Spermatid perinuclear RNA-binding protein</fullName>
    </recommendedName>
</protein>
<dbReference type="Pfam" id="PF07528">
    <property type="entry name" value="DZF_N"/>
    <property type="match status" value="1"/>
</dbReference>
<evidence type="ECO:0000313" key="11">
    <source>
        <dbReference type="Proteomes" id="UP000618051"/>
    </source>
</evidence>
<dbReference type="GO" id="GO:0071011">
    <property type="term" value="C:precatalytic spliceosome"/>
    <property type="evidence" value="ECO:0007669"/>
    <property type="project" value="TreeGrafter"/>
</dbReference>
<dbReference type="InterPro" id="IPR043519">
    <property type="entry name" value="NT_sf"/>
</dbReference>
<evidence type="ECO:0008006" key="12">
    <source>
        <dbReference type="Google" id="ProtNLM"/>
    </source>
</evidence>
<dbReference type="PROSITE" id="PS51703">
    <property type="entry name" value="DZF"/>
    <property type="match status" value="1"/>
</dbReference>
<dbReference type="PROSITE" id="PS50137">
    <property type="entry name" value="DS_RBD"/>
    <property type="match status" value="1"/>
</dbReference>
<dbReference type="InterPro" id="IPR049401">
    <property type="entry name" value="DZF_dom_N"/>
</dbReference>
<organism evidence="9">
    <name type="scientific">Lamprotornis superbus</name>
    <dbReference type="NCBI Taxonomy" id="245042"/>
    <lineage>
        <taxon>Eukaryota</taxon>
        <taxon>Metazoa</taxon>
        <taxon>Chordata</taxon>
        <taxon>Craniata</taxon>
        <taxon>Vertebrata</taxon>
        <taxon>Euteleostomi</taxon>
        <taxon>Archelosauria</taxon>
        <taxon>Archosauria</taxon>
        <taxon>Dinosauria</taxon>
        <taxon>Saurischia</taxon>
        <taxon>Theropoda</taxon>
        <taxon>Coelurosauria</taxon>
        <taxon>Aves</taxon>
        <taxon>Neognathae</taxon>
        <taxon>Neoaves</taxon>
        <taxon>Telluraves</taxon>
        <taxon>Australaves</taxon>
        <taxon>Passeriformes</taxon>
        <taxon>Sturnidae</taxon>
        <taxon>Lamprotornis</taxon>
    </lineage>
</organism>
<dbReference type="Gene3D" id="3.30.160.20">
    <property type="match status" value="1"/>
</dbReference>
<evidence type="ECO:0000256" key="5">
    <source>
        <dbReference type="PROSITE-ProRule" id="PRU00266"/>
    </source>
</evidence>
<keyword evidence="3" id="KW-0677">Repeat</keyword>
<dbReference type="AlphaFoldDB" id="A0A835NU20"/>
<dbReference type="PANTHER" id="PTHR45762">
    <property type="entry name" value="ZINC FINGER RNA-BINDING PROTEIN"/>
    <property type="match status" value="1"/>
</dbReference>
<dbReference type="Proteomes" id="UP000618051">
    <property type="component" value="Unassembled WGS sequence"/>
</dbReference>
<dbReference type="GO" id="GO:0003727">
    <property type="term" value="F:single-stranded RNA binding"/>
    <property type="evidence" value="ECO:0007669"/>
    <property type="project" value="TreeGrafter"/>
</dbReference>
<feature type="region of interest" description="Disordered" evidence="6">
    <location>
        <begin position="486"/>
        <end position="535"/>
    </location>
</feature>
<dbReference type="SUPFAM" id="SSF54768">
    <property type="entry name" value="dsRNA-binding domain-like"/>
    <property type="match status" value="1"/>
</dbReference>
<evidence type="ECO:0000256" key="6">
    <source>
        <dbReference type="SAM" id="MobiDB-lite"/>
    </source>
</evidence>
<proteinExistence type="predicted"/>
<feature type="region of interest" description="Disordered" evidence="6">
    <location>
        <begin position="377"/>
        <end position="402"/>
    </location>
</feature>
<dbReference type="Pfam" id="PF20965">
    <property type="entry name" value="DZF_C"/>
    <property type="match status" value="1"/>
</dbReference>